<evidence type="ECO:0000256" key="2">
    <source>
        <dbReference type="ARBA" id="ARBA00005974"/>
    </source>
</evidence>
<evidence type="ECO:0000256" key="8">
    <source>
        <dbReference type="ARBA" id="ARBA00023136"/>
    </source>
</evidence>
<feature type="transmembrane region" description="Helical" evidence="10">
    <location>
        <begin position="306"/>
        <end position="326"/>
    </location>
</feature>
<evidence type="ECO:0000256" key="3">
    <source>
        <dbReference type="ARBA" id="ARBA00022448"/>
    </source>
</evidence>
<evidence type="ECO:0000313" key="11">
    <source>
        <dbReference type="EMBL" id="TKR94195.1"/>
    </source>
</evidence>
<feature type="transmembrane region" description="Helical" evidence="10">
    <location>
        <begin position="269"/>
        <end position="286"/>
    </location>
</feature>
<sequence>MRHFVSGRERIAVFWTFVHSSRTFRLSTGRFAMSANEDSLVASLLKKPDISKPRWDQNTFEGRLRHFYSTVNPLNLFVSNKKLEESRQVVTDYKSGKIPESLTVGQLWKHKQIYDSAFHPETGEKMFIGGRMSGQVPANMIITGGLLTFYKHPVGVTFWHWVNQSYNANVNFSNRSGNNPCTRNEVLAAYCCATTGALSVALGLNKIVGKFPPLIGRLVPFAAIAVANAINIPMMRYKEFTDGINLEDEHGNTVGKSTSVAKYAVTEVVISRVGMALPYMVLTPVIMNRIAKTTWYSTRRWTSLPIQTLLAGIGVAISTPFCCALFPQKKSVEVAKLEAEVRKKIEALKNPPKIVYYNKGL</sequence>
<comment type="caution">
    <text evidence="11">The sequence shown here is derived from an EMBL/GenBank/DDBJ whole genome shotgun (WGS) entry which is preliminary data.</text>
</comment>
<dbReference type="InterPro" id="IPR004686">
    <property type="entry name" value="Mtc"/>
</dbReference>
<dbReference type="NCBIfam" id="TIGR00798">
    <property type="entry name" value="mtc"/>
    <property type="match status" value="1"/>
</dbReference>
<dbReference type="EMBL" id="AZBU02000002">
    <property type="protein sequence ID" value="TKR94195.1"/>
    <property type="molecule type" value="Genomic_DNA"/>
</dbReference>
<keyword evidence="4 10" id="KW-0812">Transmembrane</keyword>
<evidence type="ECO:0000313" key="12">
    <source>
        <dbReference type="Proteomes" id="UP000298663"/>
    </source>
</evidence>
<dbReference type="Pfam" id="PF03820">
    <property type="entry name" value="SFXNs"/>
    <property type="match status" value="1"/>
</dbReference>
<evidence type="ECO:0000256" key="9">
    <source>
        <dbReference type="ARBA" id="ARBA00036416"/>
    </source>
</evidence>
<gene>
    <name evidence="11" type="ORF">L596_008511</name>
</gene>
<keyword evidence="12" id="KW-1185">Reference proteome</keyword>
<dbReference type="GO" id="GO:0140300">
    <property type="term" value="P:serine import into mitochondrion"/>
    <property type="evidence" value="ECO:0007669"/>
    <property type="project" value="TreeGrafter"/>
</dbReference>
<keyword evidence="3" id="KW-0813">Transport</keyword>
<dbReference type="GO" id="GO:0015075">
    <property type="term" value="F:monoatomic ion transmembrane transporter activity"/>
    <property type="evidence" value="ECO:0007669"/>
    <property type="project" value="InterPro"/>
</dbReference>
<evidence type="ECO:0000256" key="7">
    <source>
        <dbReference type="ARBA" id="ARBA00023128"/>
    </source>
</evidence>
<dbReference type="Proteomes" id="UP000298663">
    <property type="component" value="Unassembled WGS sequence"/>
</dbReference>
<evidence type="ECO:0000256" key="5">
    <source>
        <dbReference type="ARBA" id="ARBA00022970"/>
    </source>
</evidence>
<organism evidence="11 12">
    <name type="scientific">Steinernema carpocapsae</name>
    <name type="common">Entomopathogenic nematode</name>
    <dbReference type="NCBI Taxonomy" id="34508"/>
    <lineage>
        <taxon>Eukaryota</taxon>
        <taxon>Metazoa</taxon>
        <taxon>Ecdysozoa</taxon>
        <taxon>Nematoda</taxon>
        <taxon>Chromadorea</taxon>
        <taxon>Rhabditida</taxon>
        <taxon>Tylenchina</taxon>
        <taxon>Panagrolaimomorpha</taxon>
        <taxon>Strongyloidoidea</taxon>
        <taxon>Steinernematidae</taxon>
        <taxon>Steinernema</taxon>
    </lineage>
</organism>
<dbReference type="STRING" id="34508.A0A4V6A6B6"/>
<keyword evidence="5" id="KW-0029">Amino-acid transport</keyword>
<keyword evidence="7 10" id="KW-0496">Mitochondrion</keyword>
<dbReference type="OrthoDB" id="6608471at2759"/>
<accession>A0A4V6A6B6</accession>
<evidence type="ECO:0000256" key="1">
    <source>
        <dbReference type="ARBA" id="ARBA00004225"/>
    </source>
</evidence>
<evidence type="ECO:0000256" key="6">
    <source>
        <dbReference type="ARBA" id="ARBA00022989"/>
    </source>
</evidence>
<protein>
    <recommendedName>
        <fullName evidence="10">Sidoreflexin</fullName>
    </recommendedName>
</protein>
<reference evidence="11 12" key="1">
    <citation type="journal article" date="2015" name="Genome Biol.">
        <title>Comparative genomics of Steinernema reveals deeply conserved gene regulatory networks.</title>
        <authorList>
            <person name="Dillman A.R."/>
            <person name="Macchietto M."/>
            <person name="Porter C.F."/>
            <person name="Rogers A."/>
            <person name="Williams B."/>
            <person name="Antoshechkin I."/>
            <person name="Lee M.M."/>
            <person name="Goodwin Z."/>
            <person name="Lu X."/>
            <person name="Lewis E.E."/>
            <person name="Goodrich-Blair H."/>
            <person name="Stock S.P."/>
            <person name="Adams B.J."/>
            <person name="Sternberg P.W."/>
            <person name="Mortazavi A."/>
        </authorList>
    </citation>
    <scope>NUCLEOTIDE SEQUENCE [LARGE SCALE GENOMIC DNA]</scope>
    <source>
        <strain evidence="11 12">ALL</strain>
    </source>
</reference>
<comment type="subcellular location">
    <subcellularLocation>
        <location evidence="1 10">Mitochondrion membrane</location>
        <topology evidence="1 10">Multi-pass membrane protein</topology>
    </subcellularLocation>
</comment>
<comment type="similarity">
    <text evidence="2 10">Belongs to the sideroflexin family.</text>
</comment>
<reference evidence="11 12" key="2">
    <citation type="journal article" date="2019" name="G3 (Bethesda)">
        <title>Hybrid Assembly of the Genome of the Entomopathogenic Nematode Steinernema carpocapsae Identifies the X-Chromosome.</title>
        <authorList>
            <person name="Serra L."/>
            <person name="Macchietto M."/>
            <person name="Macias-Munoz A."/>
            <person name="McGill C.J."/>
            <person name="Rodriguez I.M."/>
            <person name="Rodriguez B."/>
            <person name="Murad R."/>
            <person name="Mortazavi A."/>
        </authorList>
    </citation>
    <scope>NUCLEOTIDE SEQUENCE [LARGE SCALE GENOMIC DNA]</scope>
    <source>
        <strain evidence="11 12">ALL</strain>
    </source>
</reference>
<comment type="catalytic activity">
    <reaction evidence="9">
        <text>L-serine(in) = L-serine(out)</text>
        <dbReference type="Rhea" id="RHEA:35031"/>
        <dbReference type="ChEBI" id="CHEBI:33384"/>
    </reaction>
</comment>
<feature type="transmembrane region" description="Helical" evidence="10">
    <location>
        <begin position="187"/>
        <end position="208"/>
    </location>
</feature>
<dbReference type="AlphaFoldDB" id="A0A4V6A6B6"/>
<name>A0A4V6A6B6_STECR</name>
<dbReference type="PANTHER" id="PTHR11153:SF20">
    <property type="entry name" value="SIDEROFLEXIN-3"/>
    <property type="match status" value="1"/>
</dbReference>
<proteinExistence type="inferred from homology"/>
<dbReference type="GO" id="GO:0005743">
    <property type="term" value="C:mitochondrial inner membrane"/>
    <property type="evidence" value="ECO:0007669"/>
    <property type="project" value="TreeGrafter"/>
</dbReference>
<evidence type="ECO:0000256" key="10">
    <source>
        <dbReference type="RuleBase" id="RU362000"/>
    </source>
</evidence>
<dbReference type="PANTHER" id="PTHR11153">
    <property type="entry name" value="SIDEROFLEXIN"/>
    <property type="match status" value="1"/>
</dbReference>
<feature type="transmembrane region" description="Helical" evidence="10">
    <location>
        <begin position="214"/>
        <end position="232"/>
    </location>
</feature>
<evidence type="ECO:0000256" key="4">
    <source>
        <dbReference type="ARBA" id="ARBA00022692"/>
    </source>
</evidence>
<keyword evidence="6 10" id="KW-1133">Transmembrane helix</keyword>
<keyword evidence="8 10" id="KW-0472">Membrane</keyword>